<dbReference type="GO" id="GO:0005975">
    <property type="term" value="P:carbohydrate metabolic process"/>
    <property type="evidence" value="ECO:0007669"/>
    <property type="project" value="InterPro"/>
</dbReference>
<dbReference type="GO" id="GO:0012505">
    <property type="term" value="C:endomembrane system"/>
    <property type="evidence" value="ECO:0007669"/>
    <property type="project" value="UniProtKB-SubCell"/>
</dbReference>
<dbReference type="SUPFAM" id="SSF57492">
    <property type="entry name" value="Trefoil"/>
    <property type="match status" value="1"/>
</dbReference>
<dbReference type="Gene3D" id="2.60.40.1760">
    <property type="entry name" value="glycosyl hydrolase (family 31)"/>
    <property type="match status" value="2"/>
</dbReference>
<dbReference type="FunFam" id="2.60.40.1760:FF:000001">
    <property type="entry name" value="Maltase-glucoamylase, intestinal"/>
    <property type="match status" value="1"/>
</dbReference>
<dbReference type="FunFam" id="3.20.20.80:FF:000016">
    <property type="entry name" value="Maltase-glucoamylase, intestinal"/>
    <property type="match status" value="1"/>
</dbReference>
<keyword evidence="4" id="KW-0472">Membrane</keyword>
<dbReference type="Pfam" id="PF00088">
    <property type="entry name" value="Trefoil"/>
    <property type="match status" value="2"/>
</dbReference>
<keyword evidence="6" id="KW-0325">Glycoprotein</keyword>
<dbReference type="InterPro" id="IPR013780">
    <property type="entry name" value="Glyco_hydro_b"/>
</dbReference>
<dbReference type="Gene3D" id="3.20.20.80">
    <property type="entry name" value="Glycosidases"/>
    <property type="match status" value="4"/>
</dbReference>
<dbReference type="InterPro" id="IPR025887">
    <property type="entry name" value="Glyco_hydro_31_N_dom"/>
</dbReference>
<accession>A0A7R9IMK6</accession>
<comment type="subcellular location">
    <subcellularLocation>
        <location evidence="1">Endomembrane system</location>
    </subcellularLocation>
</comment>
<dbReference type="GO" id="GO:0030246">
    <property type="term" value="F:carbohydrate binding"/>
    <property type="evidence" value="ECO:0007669"/>
    <property type="project" value="InterPro"/>
</dbReference>
<dbReference type="InterPro" id="IPR030459">
    <property type="entry name" value="Glyco_hydro_31_CS"/>
</dbReference>
<name>A0A7R9IMK6_9NEOP</name>
<comment type="caution">
    <text evidence="8">Lacks conserved residue(s) required for the propagation of feature annotation.</text>
</comment>
<proteinExistence type="inferred from homology"/>
<dbReference type="Gene3D" id="4.10.110.10">
    <property type="entry name" value="Spasmolytic Protein, domain 1"/>
    <property type="match status" value="2"/>
</dbReference>
<evidence type="ECO:0000256" key="1">
    <source>
        <dbReference type="ARBA" id="ARBA00004308"/>
    </source>
</evidence>
<dbReference type="CDD" id="cd14752">
    <property type="entry name" value="GH31_N"/>
    <property type="match status" value="2"/>
</dbReference>
<dbReference type="GO" id="GO:0004558">
    <property type="term" value="F:alpha-1,4-glucosidase activity"/>
    <property type="evidence" value="ECO:0007669"/>
    <property type="project" value="TreeGrafter"/>
</dbReference>
<evidence type="ECO:0000259" key="10">
    <source>
        <dbReference type="PROSITE" id="PS51448"/>
    </source>
</evidence>
<keyword evidence="3" id="KW-0378">Hydrolase</keyword>
<gene>
    <name evidence="11" type="ORF">TTEB3V08_LOCUS9094</name>
</gene>
<dbReference type="CDD" id="cd00111">
    <property type="entry name" value="Trefoil"/>
    <property type="match status" value="2"/>
</dbReference>
<evidence type="ECO:0000256" key="9">
    <source>
        <dbReference type="SAM" id="SignalP"/>
    </source>
</evidence>
<feature type="domain" description="P-type" evidence="10">
    <location>
        <begin position="1162"/>
        <end position="1214"/>
    </location>
</feature>
<dbReference type="InterPro" id="IPR000322">
    <property type="entry name" value="Glyco_hydro_31_TIM"/>
</dbReference>
<keyword evidence="7" id="KW-0326">Glycosidase</keyword>
<evidence type="ECO:0000256" key="6">
    <source>
        <dbReference type="ARBA" id="ARBA00023180"/>
    </source>
</evidence>
<dbReference type="InterPro" id="IPR048395">
    <property type="entry name" value="Glyco_hydro_31_C"/>
</dbReference>
<evidence type="ECO:0000313" key="11">
    <source>
        <dbReference type="EMBL" id="CAD7461181.1"/>
    </source>
</evidence>
<evidence type="ECO:0000256" key="8">
    <source>
        <dbReference type="PROSITE-ProRule" id="PRU00779"/>
    </source>
</evidence>
<dbReference type="SUPFAM" id="SSF51011">
    <property type="entry name" value="Glycosyl hydrolase domain"/>
    <property type="match status" value="3"/>
</dbReference>
<dbReference type="InterPro" id="IPR017853">
    <property type="entry name" value="GH"/>
</dbReference>
<dbReference type="SUPFAM" id="SSF51445">
    <property type="entry name" value="(Trans)glycosidases"/>
    <property type="match status" value="2"/>
</dbReference>
<dbReference type="Gene3D" id="2.60.40.1180">
    <property type="entry name" value="Golgi alpha-mannosidase II"/>
    <property type="match status" value="7"/>
</dbReference>
<evidence type="ECO:0000256" key="7">
    <source>
        <dbReference type="ARBA" id="ARBA00023295"/>
    </source>
</evidence>
<organism evidence="11">
    <name type="scientific">Timema tahoe</name>
    <dbReference type="NCBI Taxonomy" id="61484"/>
    <lineage>
        <taxon>Eukaryota</taxon>
        <taxon>Metazoa</taxon>
        <taxon>Ecdysozoa</taxon>
        <taxon>Arthropoda</taxon>
        <taxon>Hexapoda</taxon>
        <taxon>Insecta</taxon>
        <taxon>Pterygota</taxon>
        <taxon>Neoptera</taxon>
        <taxon>Polyneoptera</taxon>
        <taxon>Phasmatodea</taxon>
        <taxon>Timematodea</taxon>
        <taxon>Timematoidea</taxon>
        <taxon>Timematidae</taxon>
        <taxon>Timema</taxon>
    </lineage>
</organism>
<dbReference type="Pfam" id="PF01055">
    <property type="entry name" value="Glyco_hydro_31_2nd"/>
    <property type="match status" value="4"/>
</dbReference>
<dbReference type="InterPro" id="IPR000519">
    <property type="entry name" value="P_trefoil_dom"/>
</dbReference>
<evidence type="ECO:0000256" key="5">
    <source>
        <dbReference type="ARBA" id="ARBA00023157"/>
    </source>
</evidence>
<evidence type="ECO:0000256" key="2">
    <source>
        <dbReference type="ARBA" id="ARBA00007806"/>
    </source>
</evidence>
<dbReference type="EMBL" id="OE004452">
    <property type="protein sequence ID" value="CAD7461181.1"/>
    <property type="molecule type" value="Genomic_DNA"/>
</dbReference>
<evidence type="ECO:0000256" key="3">
    <source>
        <dbReference type="ARBA" id="ARBA00022801"/>
    </source>
</evidence>
<dbReference type="SUPFAM" id="SSF74650">
    <property type="entry name" value="Galactose mutarotase-like"/>
    <property type="match status" value="2"/>
</dbReference>
<dbReference type="InterPro" id="IPR017957">
    <property type="entry name" value="P_trefoil_CS"/>
</dbReference>
<dbReference type="FunFam" id="2.60.40.1180:FF:000001">
    <property type="entry name" value="Maltase-glucoamylase, intestinal"/>
    <property type="match status" value="1"/>
</dbReference>
<comment type="similarity">
    <text evidence="2">Belongs to the glycosyl hydrolase 31 family.</text>
</comment>
<protein>
    <recommendedName>
        <fullName evidence="10">P-type domain-containing protein</fullName>
    </recommendedName>
</protein>
<dbReference type="PANTHER" id="PTHR22762:SF131">
    <property type="entry name" value="GLYCOSIDE HYDROLASE FAMILY 31 N-TERMINAL DOMAIN-CONTAINING PROTEIN"/>
    <property type="match status" value="1"/>
</dbReference>
<dbReference type="InterPro" id="IPR011013">
    <property type="entry name" value="Gal_mutarotase_sf_dom"/>
</dbReference>
<dbReference type="InterPro" id="IPR044913">
    <property type="entry name" value="P_trefoil_dom_sf"/>
</dbReference>
<dbReference type="Pfam" id="PF21365">
    <property type="entry name" value="Glyco_hydro_31_3rd"/>
    <property type="match status" value="3"/>
</dbReference>
<dbReference type="PANTHER" id="PTHR22762">
    <property type="entry name" value="ALPHA-GLUCOSIDASE"/>
    <property type="match status" value="1"/>
</dbReference>
<evidence type="ECO:0000256" key="4">
    <source>
        <dbReference type="ARBA" id="ARBA00023136"/>
    </source>
</evidence>
<feature type="signal peptide" evidence="9">
    <location>
        <begin position="1"/>
        <end position="22"/>
    </location>
</feature>
<dbReference type="CDD" id="cd06602">
    <property type="entry name" value="GH31_MGAM_SI_GAA"/>
    <property type="match status" value="2"/>
</dbReference>
<dbReference type="PROSITE" id="PS00025">
    <property type="entry name" value="P_TREFOIL_1"/>
    <property type="match status" value="1"/>
</dbReference>
<feature type="domain" description="P-type" evidence="10">
    <location>
        <begin position="34"/>
        <end position="91"/>
    </location>
</feature>
<dbReference type="SMART" id="SM00018">
    <property type="entry name" value="PD"/>
    <property type="match status" value="2"/>
</dbReference>
<reference evidence="11" key="1">
    <citation type="submission" date="2020-11" db="EMBL/GenBank/DDBJ databases">
        <authorList>
            <person name="Tran Van P."/>
        </authorList>
    </citation>
    <scope>NUCLEOTIDE SEQUENCE</scope>
</reference>
<dbReference type="PROSITE" id="PS00707">
    <property type="entry name" value="GLYCOSYL_HYDROL_F31_2"/>
    <property type="match status" value="2"/>
</dbReference>
<dbReference type="PROSITE" id="PS51448">
    <property type="entry name" value="P_TREFOIL_2"/>
    <property type="match status" value="2"/>
</dbReference>
<keyword evidence="9" id="KW-0732">Signal</keyword>
<dbReference type="Pfam" id="PF13802">
    <property type="entry name" value="Gal_mutarotas_2"/>
    <property type="match status" value="2"/>
</dbReference>
<sequence length="2199" mass="241671">MALFRDVVVLGLVALLVESVAGLSKLGVDPPTTAQCTAVTNILRFDCYPEDGATEELCNNRGCCWLPPTTAERKNPSLGVILDIPYCYYPTGYGSYELSDLSDTSAGKSATLKRNVASYIPNDINTIQIDAKFESQTRLHVRLYDPANQRWEPPLPQLPQVAGGETNTDYEFVMEESKIGFQVVRKSTKEVLFNTQDVGGFIFADQFIQMSALLPSNYTYGLGEHRASFPLNMHWQRFTMWNRDQGPSEYTNLYGTHPFYLSMETSNNAHGVLLFNSNGMDVLLQPTPAITYRTVGGILDMYFLMGPTPADVVKQYTELIGRPFIPPYWGLGFHLCRYGYADLADTKAAMTRTQDAGIPLDTQWNDLDYMENQNDFTYDTDKFAGLPDFNGMHYIPLIDPGVSGSEASGTYPPYDRGVELGVFIKDSSGTPFLGKVWNPVSTVWPDFTHPDSITYWKEMLQSMYDLFEFDGAWIDMNEPANFLDGSTTGCANSTLNSPPYTPAVAGGSLISRTVCMDADQYAGKHYNLHNMYGFTEAIVTSTQMPVQFLSIFLSWVTSHSLSRQMPVQFLSIFLFWVTSHTLSGQMPVQFLSIFLSWVTSHTLSGQMLVQFLSIFLSWGTSHSLSGRVPVQFLSIYLSLVTSHTLSGQMPVQFLSIFLSLVTSHYLYGRILLASFRVLAEIRAKRPFVISRSSFVGMGVYSGHWSGDITSSWSDMAWTVPELLSMSLFGIPLMGADICGFNGDTTVPLCQRWMELGAFYPFSRNHNGKGQRAQDPASLGDEVVTASKKALLVRYSLLPYLYTLFYKAHSQGETVVRPIFFEFPSEESTYRIDTAFMWGPGLLIAPVLQEVGLWHINHTTSSVSQAYQPRNYPCLPGIPTTQLALSPRHINHATIPVSQAYQLCNEPCLTFFSASQGVTEVNMYLPKAQWYDFYTGALLASGGANSTLDAPLDTIPLLVRGGHILPMQEPGMTTTASRKNNFQLMVASDESGSASGELYWDDGDTLGETGRRSYTETLLVRQGGIGVYWDTLGTYEDEAYTLVSFSLQSSQLTGTPTKTGYTGENMNLATITVLGVSSASSVTANGGSATFTYDGTNKVLSITGDSNSITAVIFIINQTTMGFLINCIMVTLAVWVLGATSTPTNIHLSNATLRLGLDPPATEQCTAVENSMRFDCYSETGANEELCHARGCCWIPASLSEHKLGLATPYCFYPANYAGLYGGYTISDVSDTDSGKSATLVRTTASFIGNDVMTIKIDAKFETGNRLHIKVYDPANERWEPPLPVMPTVNSKASDTDYEVVFDETKVGFQVVRSSTSEVIFNTQDLGAFIFADQFIQMMSYLPSKYIYGLGEHRASFPLSTEWSQFTMWNRDQSPGENTNLYGTHPFYLAMEASGNAHGVFLFNSNAMDVLLNPGPTLTYRTVGGILDMYFLMGPTPADVVKQYTELIGRPFIPPYWGLGFHLCRYGYADLADTKAAMTRTQDAGIPLDTQWNDLDYMENQNDFTYDTDKFAGLPDFNGMHYIPLIDPGVSGSEASGTYPPYDRGVELGVFIKDSSGAPFLGKVWNPVSTVWPDFTHPDSITYWKEMLQSMYDLFEFDGAWILARTLTIGTWNLRGGWDEENELLGVVIGIKIDSLCVCGTKRKGEDVLMTSDGSLTLWSGVDEWNHEEVSTNVTCRQDMNEPSNFLDGSSTGCADNSLNNPPFTPGVSGGSLISKTICMDADQYAGKHYNLHNMYAFTEAIVTSTVLSEIRQKRPFVISRSSFVGLGSYVGHWSGDISSSWGDMAWTIPELLSMSLFGIPLMGADICGFNGNTNNALCQRWMELGAFYPFSRNHNGKGYTAQDPASLGDDVVTASKKALLVRYSLLPYLYTLFYKAHLDGSTVVTPIFFEFPSDESTYSIDTAFMWGSGLLIAPVLTEATTQVDIYLPLAQWYDFYTGALLTSGGADTTLDAPLDTIPLLVRGGHILPMQEPGMTTTASRKNNFQLMVASDESGSASGELYWDDGDTLGETRRRSYTGTLLVRQGGGAILGHSWEGELYWDTLGERGRGCYTGTLLVKQGGGAIPGCSWEGELYWDTIGETGKGSYIGTVLVRQGGGAILGCTWKGELYQDALGTYEAGAYTLVSFSLQSSQLTGTPKKTGYTGENMNLGTITVLGVSSASSVTANGGSATFAYDGTNKVLTITGLSISLSDSFTVTWS</sequence>
<keyword evidence="5" id="KW-1015">Disulfide bond</keyword>
<feature type="chain" id="PRO_5030665010" description="P-type domain-containing protein" evidence="9">
    <location>
        <begin position="23"/>
        <end position="2199"/>
    </location>
</feature>